<proteinExistence type="predicted"/>
<dbReference type="PANTHER" id="PTHR46401:SF2">
    <property type="entry name" value="GLYCOSYLTRANSFERASE WBBK-RELATED"/>
    <property type="match status" value="1"/>
</dbReference>
<reference evidence="4 5" key="1">
    <citation type="submission" date="2024-09" db="EMBL/GenBank/DDBJ databases">
        <authorList>
            <person name="Sun Q."/>
            <person name="Mori K."/>
        </authorList>
    </citation>
    <scope>NUCLEOTIDE SEQUENCE [LARGE SCALE GENOMIC DNA]</scope>
    <source>
        <strain evidence="4 5">CECT 8460</strain>
    </source>
</reference>
<evidence type="ECO:0000313" key="4">
    <source>
        <dbReference type="EMBL" id="MFB9089611.1"/>
    </source>
</evidence>
<accession>A0ABV5GEQ4</accession>
<dbReference type="InterPro" id="IPR001296">
    <property type="entry name" value="Glyco_trans_1"/>
</dbReference>
<dbReference type="InterPro" id="IPR028098">
    <property type="entry name" value="Glyco_trans_4-like_N"/>
</dbReference>
<dbReference type="EMBL" id="JBHMFB010000016">
    <property type="protein sequence ID" value="MFB9089611.1"/>
    <property type="molecule type" value="Genomic_DNA"/>
</dbReference>
<feature type="domain" description="Glycosyl transferase family 1" evidence="2">
    <location>
        <begin position="180"/>
        <end position="344"/>
    </location>
</feature>
<dbReference type="Gene3D" id="3.40.50.2000">
    <property type="entry name" value="Glycogen Phosphorylase B"/>
    <property type="match status" value="2"/>
</dbReference>
<feature type="domain" description="Glycosyltransferase subfamily 4-like N-terminal" evidence="3">
    <location>
        <begin position="57"/>
        <end position="169"/>
    </location>
</feature>
<keyword evidence="5" id="KW-1185">Reference proteome</keyword>
<evidence type="ECO:0000259" key="3">
    <source>
        <dbReference type="Pfam" id="PF13439"/>
    </source>
</evidence>
<organism evidence="4 5">
    <name type="scientific">Flavobacterium paronense</name>
    <dbReference type="NCBI Taxonomy" id="1392775"/>
    <lineage>
        <taxon>Bacteria</taxon>
        <taxon>Pseudomonadati</taxon>
        <taxon>Bacteroidota</taxon>
        <taxon>Flavobacteriia</taxon>
        <taxon>Flavobacteriales</taxon>
        <taxon>Flavobacteriaceae</taxon>
        <taxon>Flavobacterium</taxon>
    </lineage>
</organism>
<dbReference type="RefSeq" id="WP_290286649.1">
    <property type="nucleotide sequence ID" value="NZ_JAUFQN010000019.1"/>
</dbReference>
<dbReference type="SUPFAM" id="SSF53756">
    <property type="entry name" value="UDP-Glycosyltransferase/glycogen phosphorylase"/>
    <property type="match status" value="1"/>
</dbReference>
<dbReference type="PANTHER" id="PTHR46401">
    <property type="entry name" value="GLYCOSYLTRANSFERASE WBBK-RELATED"/>
    <property type="match status" value="1"/>
</dbReference>
<dbReference type="Pfam" id="PF13439">
    <property type="entry name" value="Glyco_transf_4"/>
    <property type="match status" value="1"/>
</dbReference>
<evidence type="ECO:0000259" key="2">
    <source>
        <dbReference type="Pfam" id="PF00534"/>
    </source>
</evidence>
<name>A0ABV5GEQ4_9FLAO</name>
<evidence type="ECO:0000256" key="1">
    <source>
        <dbReference type="ARBA" id="ARBA00022679"/>
    </source>
</evidence>
<evidence type="ECO:0000313" key="5">
    <source>
        <dbReference type="Proteomes" id="UP001589576"/>
    </source>
</evidence>
<dbReference type="Proteomes" id="UP001589576">
    <property type="component" value="Unassembled WGS sequence"/>
</dbReference>
<dbReference type="Pfam" id="PF00534">
    <property type="entry name" value="Glycos_transf_1"/>
    <property type="match status" value="1"/>
</dbReference>
<dbReference type="CDD" id="cd03809">
    <property type="entry name" value="GT4_MtfB-like"/>
    <property type="match status" value="1"/>
</dbReference>
<protein>
    <submittedName>
        <fullName evidence="4">Glycosyltransferase family 4 protein</fullName>
    </submittedName>
</protein>
<gene>
    <name evidence="4" type="ORF">ACFFUU_08370</name>
</gene>
<sequence length="362" mass="42114">MKTKNIFVDCHVFDGNFQGTTTYLKGLYTELLKDKTKLFYFGASNIAFLKTIFGTHDNLTYVSYKSKNKFYRLLFDIPGIIKKNNIDFAHFQYVVPPIKSCKYIVTIHDVLFLDFPEYFPLIYRIKNKFLFKTSAKRSDVVLSVSEYSKKQIQKHFGIEKVTITPNAIDSVYFETYNKEEVQKQVRDKFKATNYFLYVSRWEPRKNHDRLLKAFVENEYYKTHSLVFVGNKAIENKVYNDYYTSLPDEIKATIFSFSKVNSQDLLVLVRGADLSIYPSIAEGFGIPPLESLAANIPTICSNTTAMADFEFFGDCLFNPLDLEDLKNKIKIGLNDTQMDQKRNQMKAKFTWQFAAEQFKKAIS</sequence>
<keyword evidence="1" id="KW-0808">Transferase</keyword>
<comment type="caution">
    <text evidence="4">The sequence shown here is derived from an EMBL/GenBank/DDBJ whole genome shotgun (WGS) entry which is preliminary data.</text>
</comment>